<dbReference type="AlphaFoldDB" id="A0A6V6YLU6"/>
<feature type="transmembrane region" description="Helical" evidence="1">
    <location>
        <begin position="27"/>
        <end position="48"/>
    </location>
</feature>
<protein>
    <submittedName>
        <fullName evidence="2">Uncharacterized protein</fullName>
    </submittedName>
</protein>
<reference evidence="2 3" key="1">
    <citation type="submission" date="2020-06" db="EMBL/GenBank/DDBJ databases">
        <authorList>
            <person name="Criscuolo A."/>
        </authorList>
    </citation>
    <scope>NUCLEOTIDE SEQUENCE [LARGE SCALE GENOMIC DNA]</scope>
    <source>
        <strain evidence="3">CIP 110025</strain>
    </source>
</reference>
<evidence type="ECO:0000313" key="3">
    <source>
        <dbReference type="Proteomes" id="UP000556700"/>
    </source>
</evidence>
<organism evidence="2 3">
    <name type="scientific">Flavobacterium chungangense</name>
    <dbReference type="NCBI Taxonomy" id="554283"/>
    <lineage>
        <taxon>Bacteria</taxon>
        <taxon>Pseudomonadati</taxon>
        <taxon>Bacteroidota</taxon>
        <taxon>Flavobacteriia</taxon>
        <taxon>Flavobacteriales</taxon>
        <taxon>Flavobacteriaceae</taxon>
        <taxon>Flavobacterium</taxon>
    </lineage>
</organism>
<keyword evidence="3" id="KW-1185">Reference proteome</keyword>
<name>A0A6V6YLU6_9FLAO</name>
<keyword evidence="1" id="KW-0472">Membrane</keyword>
<dbReference type="Proteomes" id="UP000556700">
    <property type="component" value="Unassembled WGS sequence"/>
</dbReference>
<dbReference type="EMBL" id="CAIJDO010000036">
    <property type="protein sequence ID" value="CAD0000397.1"/>
    <property type="molecule type" value="Genomic_DNA"/>
</dbReference>
<evidence type="ECO:0000313" key="2">
    <source>
        <dbReference type="EMBL" id="CAD0000397.1"/>
    </source>
</evidence>
<gene>
    <name evidence="2" type="ORF">FLACHUCJ7_00016</name>
</gene>
<comment type="caution">
    <text evidence="2">The sequence shown here is derived from an EMBL/GenBank/DDBJ whole genome shotgun (WGS) entry which is preliminary data.</text>
</comment>
<sequence>MAIETVAVRVPAADGSKVTIKVVLPEVFIGLVGWVVTVKSAALVPLMATFGVPVRLKPITPVFSIVKVRACVPDARSTEPKSVWSAALGVASPLTIETLLPFRLISGRQAFELI</sequence>
<keyword evidence="1" id="KW-0812">Transmembrane</keyword>
<keyword evidence="1" id="KW-1133">Transmembrane helix</keyword>
<accession>A0A6V6YLU6</accession>
<proteinExistence type="predicted"/>
<evidence type="ECO:0000256" key="1">
    <source>
        <dbReference type="SAM" id="Phobius"/>
    </source>
</evidence>